<dbReference type="EMBL" id="LN554847">
    <property type="protein sequence ID" value="CED56706.1"/>
    <property type="molecule type" value="Genomic_DNA"/>
</dbReference>
<dbReference type="SUPFAM" id="SSF53850">
    <property type="entry name" value="Periplasmic binding protein-like II"/>
    <property type="match status" value="1"/>
</dbReference>
<protein>
    <submittedName>
        <fullName evidence="2">Putative exported protein</fullName>
    </submittedName>
</protein>
<keyword evidence="1" id="KW-0472">Membrane</keyword>
<feature type="transmembrane region" description="Helical" evidence="1">
    <location>
        <begin position="7"/>
        <end position="28"/>
    </location>
</feature>
<accession>A0A090I5N5</accession>
<sequence>MKKYGLLIIYLNKINLTFIKLTIFILYLSSTTLEAKNYIEFTTIEKSSYAKISEYVMRDAYSQLGVDMSIISLPAERAIVVANSGTVDGELYRIKNIHSTYNNLIMIPIPIGKMEGIAITKDKNLSPNTWESLNNHKVCFRNGVKFSEVGLSNITATAVNSNTQLFDMLEKDRCEIIVIARITSIPLTMKFIATTKEPLYQSVLQTYPLFHYLHKKNEHLVPELTEVLKGMQSEGLINKIRDQFIADMLNSNQ</sequence>
<dbReference type="Gene3D" id="3.40.190.10">
    <property type="entry name" value="Periplasmic binding protein-like II"/>
    <property type="match status" value="2"/>
</dbReference>
<evidence type="ECO:0000256" key="1">
    <source>
        <dbReference type="SAM" id="Phobius"/>
    </source>
</evidence>
<reference evidence="3" key="1">
    <citation type="submission" date="2014-09" db="EMBL/GenBank/DDBJ databases">
        <authorList>
            <person name="Hjerde E."/>
        </authorList>
    </citation>
    <scope>NUCLEOTIDE SEQUENCE [LARGE SCALE GENOMIC DNA]</scope>
    <source>
        <strain evidence="3">06/09/139</strain>
    </source>
</reference>
<dbReference type="Proteomes" id="UP000032427">
    <property type="component" value="Chromosome 2"/>
</dbReference>
<evidence type="ECO:0000313" key="3">
    <source>
        <dbReference type="Proteomes" id="UP000032427"/>
    </source>
</evidence>
<dbReference type="OrthoDB" id="8255022at2"/>
<organism evidence="2 3">
    <name type="scientific">Aliivibrio wodanis</name>
    <dbReference type="NCBI Taxonomy" id="80852"/>
    <lineage>
        <taxon>Bacteria</taxon>
        <taxon>Pseudomonadati</taxon>
        <taxon>Pseudomonadota</taxon>
        <taxon>Gammaproteobacteria</taxon>
        <taxon>Vibrionales</taxon>
        <taxon>Vibrionaceae</taxon>
        <taxon>Aliivibrio</taxon>
    </lineage>
</organism>
<name>A0A090I5N5_9GAMM</name>
<keyword evidence="1" id="KW-1133">Transmembrane helix</keyword>
<evidence type="ECO:0000313" key="2">
    <source>
        <dbReference type="EMBL" id="CED56706.1"/>
    </source>
</evidence>
<proteinExistence type="predicted"/>
<dbReference type="KEGG" id="awd:AWOD_II_0047"/>
<dbReference type="STRING" id="80852.AWOD_II_0047"/>
<gene>
    <name evidence="2" type="ORF">AWOD_II_0047</name>
</gene>
<keyword evidence="3" id="KW-1185">Reference proteome</keyword>
<keyword evidence="1" id="KW-0812">Transmembrane</keyword>
<dbReference type="PATRIC" id="fig|80852.17.peg.2783"/>
<dbReference type="AlphaFoldDB" id="A0A090I5N5"/>
<dbReference type="HOGENOM" id="CLU_080965_2_0_6"/>
<dbReference type="GeneID" id="28542294"/>